<dbReference type="EMBL" id="MQWB01000001">
    <property type="protein sequence ID" value="OZC01882.1"/>
    <property type="molecule type" value="Genomic_DNA"/>
</dbReference>
<evidence type="ECO:0000256" key="1">
    <source>
        <dbReference type="SAM" id="Phobius"/>
    </source>
</evidence>
<feature type="transmembrane region" description="Helical" evidence="1">
    <location>
        <begin position="35"/>
        <end position="60"/>
    </location>
</feature>
<dbReference type="InParanoid" id="A0A259TVT7"/>
<keyword evidence="1" id="KW-0472">Membrane</keyword>
<reference evidence="2 3" key="1">
    <citation type="submission" date="2016-11" db="EMBL/GenBank/DDBJ databases">
        <title>Study of marine rhodopsin-containing bacteria.</title>
        <authorList>
            <person name="Yoshizawa S."/>
            <person name="Kumagai Y."/>
            <person name="Kogure K."/>
        </authorList>
    </citation>
    <scope>NUCLEOTIDE SEQUENCE [LARGE SCALE GENOMIC DNA]</scope>
    <source>
        <strain evidence="2 3">SG-29</strain>
    </source>
</reference>
<evidence type="ECO:0000313" key="2">
    <source>
        <dbReference type="EMBL" id="OZC01882.1"/>
    </source>
</evidence>
<dbReference type="AlphaFoldDB" id="A0A259TVT7"/>
<feature type="transmembrane region" description="Helical" evidence="1">
    <location>
        <begin position="6"/>
        <end position="28"/>
    </location>
</feature>
<keyword evidence="1" id="KW-0812">Transmembrane</keyword>
<keyword evidence="3" id="KW-1185">Reference proteome</keyword>
<dbReference type="Proteomes" id="UP000216446">
    <property type="component" value="Unassembled WGS sequence"/>
</dbReference>
<feature type="transmembrane region" description="Helical" evidence="1">
    <location>
        <begin position="66"/>
        <end position="89"/>
    </location>
</feature>
<evidence type="ECO:0000313" key="3">
    <source>
        <dbReference type="Proteomes" id="UP000216446"/>
    </source>
</evidence>
<protein>
    <submittedName>
        <fullName evidence="2">Uncharacterized protein</fullName>
    </submittedName>
</protein>
<accession>A0A259TVT7</accession>
<organism evidence="2 3">
    <name type="scientific">Rubricoccus marinus</name>
    <dbReference type="NCBI Taxonomy" id="716817"/>
    <lineage>
        <taxon>Bacteria</taxon>
        <taxon>Pseudomonadati</taxon>
        <taxon>Rhodothermota</taxon>
        <taxon>Rhodothermia</taxon>
        <taxon>Rhodothermales</taxon>
        <taxon>Rubricoccaceae</taxon>
        <taxon>Rubricoccus</taxon>
    </lineage>
</organism>
<proteinExistence type="predicted"/>
<comment type="caution">
    <text evidence="2">The sequence shown here is derived from an EMBL/GenBank/DDBJ whole genome shotgun (WGS) entry which is preliminary data.</text>
</comment>
<gene>
    <name evidence="2" type="ORF">BSZ36_02090</name>
</gene>
<sequence>MTAITSLLLGAALGVAHGLAGLVIARLARGASGNVLATVILGGTALRMMMVLGVVALLLLFSSVQIASFITGLGVTFVIGLIAEVFLLLRHSSATPTRA</sequence>
<keyword evidence="1" id="KW-1133">Transmembrane helix</keyword>
<name>A0A259TVT7_9BACT</name>